<evidence type="ECO:0000256" key="1">
    <source>
        <dbReference type="ARBA" id="ARBA00007699"/>
    </source>
</evidence>
<dbReference type="PROSITE" id="PS51710">
    <property type="entry name" value="G_OBG"/>
    <property type="match status" value="1"/>
</dbReference>
<protein>
    <submittedName>
        <fullName evidence="8">OBG-type G domain-containing protein</fullName>
    </submittedName>
</protein>
<feature type="domain" description="Obg" evidence="6">
    <location>
        <begin position="41"/>
        <end position="197"/>
    </location>
</feature>
<comment type="similarity">
    <text evidence="1">Belongs to the TRAFAC class OBG-HflX-like GTPase superfamily. OBG GTPase family.</text>
</comment>
<dbReference type="AlphaFoldDB" id="A0A0N5AAQ7"/>
<dbReference type="PIRSF" id="PIRSF002401">
    <property type="entry name" value="GTP_bd_Obg/CgtA"/>
    <property type="match status" value="1"/>
</dbReference>
<dbReference type="Pfam" id="PF01018">
    <property type="entry name" value="GTP1_OBG"/>
    <property type="match status" value="1"/>
</dbReference>
<dbReference type="InterPro" id="IPR006169">
    <property type="entry name" value="GTP1_OBG_dom"/>
</dbReference>
<dbReference type="InterPro" id="IPR036726">
    <property type="entry name" value="GTP1_OBG_dom_sf"/>
</dbReference>
<dbReference type="Gene3D" id="3.40.50.300">
    <property type="entry name" value="P-loop containing nucleotide triphosphate hydrolases"/>
    <property type="match status" value="1"/>
</dbReference>
<accession>A0A0N5AAQ7</accession>
<dbReference type="CDD" id="cd01898">
    <property type="entry name" value="Obg"/>
    <property type="match status" value="1"/>
</dbReference>
<keyword evidence="2" id="KW-0690">Ribosome biogenesis</keyword>
<dbReference type="InterPro" id="IPR031167">
    <property type="entry name" value="G_OBG"/>
</dbReference>
<dbReference type="PROSITE" id="PS51883">
    <property type="entry name" value="OBG"/>
    <property type="match status" value="1"/>
</dbReference>
<keyword evidence="7" id="KW-1185">Reference proteome</keyword>
<reference evidence="8" key="1">
    <citation type="submission" date="2017-02" db="UniProtKB">
        <authorList>
            <consortium name="WormBaseParasite"/>
        </authorList>
    </citation>
    <scope>IDENTIFICATION</scope>
</reference>
<name>A0A0N5AAQ7_9BILA</name>
<dbReference type="GO" id="GO:0003924">
    <property type="term" value="F:GTPase activity"/>
    <property type="evidence" value="ECO:0007669"/>
    <property type="project" value="InterPro"/>
</dbReference>
<dbReference type="PANTHER" id="PTHR11702">
    <property type="entry name" value="DEVELOPMENTALLY REGULATED GTP-BINDING PROTEIN-RELATED"/>
    <property type="match status" value="1"/>
</dbReference>
<dbReference type="STRING" id="451379.A0A0N5AAQ7"/>
<dbReference type="InterPro" id="IPR014100">
    <property type="entry name" value="GTP-bd_Obg/CgtA"/>
</dbReference>
<dbReference type="SUPFAM" id="SSF52540">
    <property type="entry name" value="P-loop containing nucleoside triphosphate hydrolases"/>
    <property type="match status" value="1"/>
</dbReference>
<evidence type="ECO:0000256" key="4">
    <source>
        <dbReference type="ARBA" id="ARBA00023134"/>
    </source>
</evidence>
<evidence type="ECO:0000256" key="3">
    <source>
        <dbReference type="ARBA" id="ARBA00022741"/>
    </source>
</evidence>
<dbReference type="NCBIfam" id="TIGR02729">
    <property type="entry name" value="Obg_CgtA"/>
    <property type="match status" value="1"/>
</dbReference>
<dbReference type="NCBIfam" id="NF008956">
    <property type="entry name" value="PRK12299.1"/>
    <property type="match status" value="1"/>
</dbReference>
<dbReference type="Pfam" id="PF01926">
    <property type="entry name" value="MMR_HSR1"/>
    <property type="match status" value="1"/>
</dbReference>
<evidence type="ECO:0000313" key="7">
    <source>
        <dbReference type="Proteomes" id="UP000046393"/>
    </source>
</evidence>
<keyword evidence="4" id="KW-0342">GTP-binding</keyword>
<dbReference type="InterPro" id="IPR045086">
    <property type="entry name" value="OBG_GTPase"/>
</dbReference>
<dbReference type="InterPro" id="IPR006073">
    <property type="entry name" value="GTP-bd"/>
</dbReference>
<dbReference type="SUPFAM" id="SSF82051">
    <property type="entry name" value="Obg GTP-binding protein N-terminal domain"/>
    <property type="match status" value="1"/>
</dbReference>
<dbReference type="GO" id="GO:0042254">
    <property type="term" value="P:ribosome biogenesis"/>
    <property type="evidence" value="ECO:0007669"/>
    <property type="project" value="UniProtKB-UniRule"/>
</dbReference>
<proteinExistence type="inferred from homology"/>
<evidence type="ECO:0000256" key="2">
    <source>
        <dbReference type="ARBA" id="ARBA00022517"/>
    </source>
</evidence>
<keyword evidence="3" id="KW-0547">Nucleotide-binding</keyword>
<dbReference type="PRINTS" id="PR00326">
    <property type="entry name" value="GTP1OBG"/>
</dbReference>
<dbReference type="Proteomes" id="UP000046393">
    <property type="component" value="Unplaced"/>
</dbReference>
<sequence>MILKSQTLILKFFKFVSFVNRTLNKRPILPSESSFKGEQAKPFVDSRKVICKAGDGGNGMVSFARFYGNPFGGPDGGDGGNGGHVIFQADLNVNDLSKIPGKLRAKSGVHGMPKGHHGKSAEHLIIKVPVSTFFRNSYDGEVVASLNADKSIFLAARGGAGGKGNQFYLTNEVRKPLKAELGGIGEEVQYDIEMRVMAVAGLVGFPNVGKSSLLRSISHAKPKVANYPFTTLHAHVGIVQYEDYVQIPVADIPGLIEGSCRNEGLGFGFLKHISRCDSLFYVLDYALSNLKEQFATLKNELEAFEKGMSLKSTTIIINKVDLMPSGVKSIRSQFAPYPVFFISAKQKIGLVDLLCHLRKQYNAYVEKCNYEKLEGKTFHSF</sequence>
<dbReference type="FunFam" id="2.70.210.12:FF:000001">
    <property type="entry name" value="GTPase Obg"/>
    <property type="match status" value="1"/>
</dbReference>
<dbReference type="GO" id="GO:0000287">
    <property type="term" value="F:magnesium ion binding"/>
    <property type="evidence" value="ECO:0007669"/>
    <property type="project" value="InterPro"/>
</dbReference>
<dbReference type="WBParaSite" id="SMUV_0000123301-mRNA-1">
    <property type="protein sequence ID" value="SMUV_0000123301-mRNA-1"/>
    <property type="gene ID" value="SMUV_0000123301"/>
</dbReference>
<evidence type="ECO:0000259" key="6">
    <source>
        <dbReference type="PROSITE" id="PS51883"/>
    </source>
</evidence>
<evidence type="ECO:0000313" key="8">
    <source>
        <dbReference type="WBParaSite" id="SMUV_0000123301-mRNA-1"/>
    </source>
</evidence>
<evidence type="ECO:0000259" key="5">
    <source>
        <dbReference type="PROSITE" id="PS51710"/>
    </source>
</evidence>
<dbReference type="InterPro" id="IPR027417">
    <property type="entry name" value="P-loop_NTPase"/>
</dbReference>
<dbReference type="PANTHER" id="PTHR11702:SF31">
    <property type="entry name" value="MITOCHONDRIAL RIBOSOME-ASSOCIATED GTPASE 2"/>
    <property type="match status" value="1"/>
</dbReference>
<organism evidence="7 8">
    <name type="scientific">Syphacia muris</name>
    <dbReference type="NCBI Taxonomy" id="451379"/>
    <lineage>
        <taxon>Eukaryota</taxon>
        <taxon>Metazoa</taxon>
        <taxon>Ecdysozoa</taxon>
        <taxon>Nematoda</taxon>
        <taxon>Chromadorea</taxon>
        <taxon>Rhabditida</taxon>
        <taxon>Spirurina</taxon>
        <taxon>Oxyuridomorpha</taxon>
        <taxon>Oxyuroidea</taxon>
        <taxon>Oxyuridae</taxon>
        <taxon>Syphacia</taxon>
    </lineage>
</organism>
<feature type="domain" description="OBG-type G" evidence="5">
    <location>
        <begin position="198"/>
        <end position="362"/>
    </location>
</feature>
<dbReference type="GO" id="GO:0005525">
    <property type="term" value="F:GTP binding"/>
    <property type="evidence" value="ECO:0007669"/>
    <property type="project" value="UniProtKB-KW"/>
</dbReference>
<dbReference type="Gene3D" id="2.70.210.12">
    <property type="entry name" value="GTP1/OBG domain"/>
    <property type="match status" value="1"/>
</dbReference>
<dbReference type="GO" id="GO:0005739">
    <property type="term" value="C:mitochondrion"/>
    <property type="evidence" value="ECO:0007669"/>
    <property type="project" value="TreeGrafter"/>
</dbReference>